<keyword evidence="3" id="KW-1185">Reference proteome</keyword>
<protein>
    <submittedName>
        <fullName evidence="2">Uncharacterized protein</fullName>
    </submittedName>
</protein>
<comment type="caution">
    <text evidence="2">The sequence shown here is derived from an EMBL/GenBank/DDBJ whole genome shotgun (WGS) entry which is preliminary data.</text>
</comment>
<name>A0ABR1TAM0_9PEZI</name>
<reference evidence="2 3" key="1">
    <citation type="submission" date="2023-01" db="EMBL/GenBank/DDBJ databases">
        <title>Analysis of 21 Apiospora genomes using comparative genomics revels a genus with tremendous synthesis potential of carbohydrate active enzymes and secondary metabolites.</title>
        <authorList>
            <person name="Sorensen T."/>
        </authorList>
    </citation>
    <scope>NUCLEOTIDE SEQUENCE [LARGE SCALE GENOMIC DNA]</scope>
    <source>
        <strain evidence="2 3">CBS 33761</strain>
    </source>
</reference>
<evidence type="ECO:0000256" key="1">
    <source>
        <dbReference type="SAM" id="MobiDB-lite"/>
    </source>
</evidence>
<sequence>MAPSNQTSHNKAEGHSRQINATSTNYGTQNVHIHQYLNITTTLGSRSVHPQNICLFIAQERPDLAVKLVQQEEGSEVAAAFLQSMIQSPKPSYRHINDVPTANVVDVSNDTAIRRLGPQSPNGVPQDNMVLGSSWLEVDLPWCIEQYLTPGSSQRVLDVLAKKDREEVDFWRNSDECDNLFVRRNTCKSASDWTTDLTLEIVGVIIGENETSQQYRPILAHFCKQRAAEKKWGRGGLMVHDFIDQLRNLRTKGPRSSEQSSERPRDILEDPAELWDDFKQCVLKTQAKTIFILLDNLEYMFDGMGEEDFKTFVNNLREVRADLKSSDKRIKVLVTCSRHLPIMEKHFKDGVFLVMNHPSSRRC</sequence>
<organism evidence="2 3">
    <name type="scientific">Apiospora rasikravindrae</name>
    <dbReference type="NCBI Taxonomy" id="990691"/>
    <lineage>
        <taxon>Eukaryota</taxon>
        <taxon>Fungi</taxon>
        <taxon>Dikarya</taxon>
        <taxon>Ascomycota</taxon>
        <taxon>Pezizomycotina</taxon>
        <taxon>Sordariomycetes</taxon>
        <taxon>Xylariomycetidae</taxon>
        <taxon>Amphisphaeriales</taxon>
        <taxon>Apiosporaceae</taxon>
        <taxon>Apiospora</taxon>
    </lineage>
</organism>
<proteinExistence type="predicted"/>
<evidence type="ECO:0000313" key="3">
    <source>
        <dbReference type="Proteomes" id="UP001444661"/>
    </source>
</evidence>
<accession>A0ABR1TAM0</accession>
<dbReference type="EMBL" id="JAQQWK010000004">
    <property type="protein sequence ID" value="KAK8043660.1"/>
    <property type="molecule type" value="Genomic_DNA"/>
</dbReference>
<evidence type="ECO:0000313" key="2">
    <source>
        <dbReference type="EMBL" id="KAK8043660.1"/>
    </source>
</evidence>
<feature type="region of interest" description="Disordered" evidence="1">
    <location>
        <begin position="1"/>
        <end position="20"/>
    </location>
</feature>
<dbReference type="Proteomes" id="UP001444661">
    <property type="component" value="Unassembled WGS sequence"/>
</dbReference>
<gene>
    <name evidence="2" type="ORF">PG993_006090</name>
</gene>